<sequence length="147" mass="17312">MKKQKGFYTISVVAELFDITPQTLRIYDEKCLVKPSRSQGNKRLYDDNDLDKLELVLRLTRDLGVNLAGVEIVLNMREKMITMENHYKEIVEVIISDFQEMLERMNDNEEEGLILCSQRKLMQIKQRFAKTNTNLKNSRGVKTLDYY</sequence>
<evidence type="ECO:0000259" key="2">
    <source>
        <dbReference type="PROSITE" id="PS50937"/>
    </source>
</evidence>
<protein>
    <recommendedName>
        <fullName evidence="2">HTH merR-type domain-containing protein</fullName>
    </recommendedName>
</protein>
<dbReference type="InterPro" id="IPR000551">
    <property type="entry name" value="MerR-type_HTH_dom"/>
</dbReference>
<accession>A0A1F7RU40</accession>
<dbReference type="SMART" id="SM00422">
    <property type="entry name" value="HTH_MERR"/>
    <property type="match status" value="1"/>
</dbReference>
<dbReference type="PANTHER" id="PTHR30204:SF58">
    <property type="entry name" value="HTH-TYPE TRANSCRIPTIONAL REGULATOR YFMP"/>
    <property type="match status" value="1"/>
</dbReference>
<dbReference type="EMBL" id="MGDD01000215">
    <property type="protein sequence ID" value="OGL44618.1"/>
    <property type="molecule type" value="Genomic_DNA"/>
</dbReference>
<dbReference type="Gene3D" id="1.10.1660.10">
    <property type="match status" value="1"/>
</dbReference>
<keyword evidence="1" id="KW-0238">DNA-binding</keyword>
<dbReference type="PROSITE" id="PS50937">
    <property type="entry name" value="HTH_MERR_2"/>
    <property type="match status" value="1"/>
</dbReference>
<evidence type="ECO:0000313" key="3">
    <source>
        <dbReference type="EMBL" id="OGL44618.1"/>
    </source>
</evidence>
<dbReference type="Pfam" id="PF13411">
    <property type="entry name" value="MerR_1"/>
    <property type="match status" value="1"/>
</dbReference>
<evidence type="ECO:0000313" key="4">
    <source>
        <dbReference type="Proteomes" id="UP000179266"/>
    </source>
</evidence>
<dbReference type="InterPro" id="IPR009061">
    <property type="entry name" value="DNA-bd_dom_put_sf"/>
</dbReference>
<evidence type="ECO:0000256" key="1">
    <source>
        <dbReference type="ARBA" id="ARBA00023125"/>
    </source>
</evidence>
<gene>
    <name evidence="3" type="ORF">A2161_11080</name>
</gene>
<reference evidence="3 4" key="1">
    <citation type="journal article" date="2016" name="Nat. Commun.">
        <title>Thousands of microbial genomes shed light on interconnected biogeochemical processes in an aquifer system.</title>
        <authorList>
            <person name="Anantharaman K."/>
            <person name="Brown C.T."/>
            <person name="Hug L.A."/>
            <person name="Sharon I."/>
            <person name="Castelle C.J."/>
            <person name="Probst A.J."/>
            <person name="Thomas B.C."/>
            <person name="Singh A."/>
            <person name="Wilkins M.J."/>
            <person name="Karaoz U."/>
            <person name="Brodie E.L."/>
            <person name="Williams K.H."/>
            <person name="Hubbard S.S."/>
            <person name="Banfield J.F."/>
        </authorList>
    </citation>
    <scope>NUCLEOTIDE SEQUENCE [LARGE SCALE GENOMIC DNA]</scope>
</reference>
<dbReference type="Proteomes" id="UP000179266">
    <property type="component" value="Unassembled WGS sequence"/>
</dbReference>
<comment type="caution">
    <text evidence="3">The sequence shown here is derived from an EMBL/GenBank/DDBJ whole genome shotgun (WGS) entry which is preliminary data.</text>
</comment>
<dbReference type="PANTHER" id="PTHR30204">
    <property type="entry name" value="REDOX-CYCLING DRUG-SENSING TRANSCRIPTIONAL ACTIVATOR SOXR"/>
    <property type="match status" value="1"/>
</dbReference>
<feature type="domain" description="HTH merR-type" evidence="2">
    <location>
        <begin position="7"/>
        <end position="76"/>
    </location>
</feature>
<dbReference type="GO" id="GO:0003677">
    <property type="term" value="F:DNA binding"/>
    <property type="evidence" value="ECO:0007669"/>
    <property type="project" value="UniProtKB-KW"/>
</dbReference>
<dbReference type="SUPFAM" id="SSF46955">
    <property type="entry name" value="Putative DNA-binding domain"/>
    <property type="match status" value="1"/>
</dbReference>
<proteinExistence type="predicted"/>
<organism evidence="3 4">
    <name type="scientific">Candidatus Schekmanbacteria bacterium RBG_13_48_7</name>
    <dbReference type="NCBI Taxonomy" id="1817878"/>
    <lineage>
        <taxon>Bacteria</taxon>
        <taxon>Candidatus Schekmaniibacteriota</taxon>
    </lineage>
</organism>
<name>A0A1F7RU40_9BACT</name>
<dbReference type="AlphaFoldDB" id="A0A1F7RU40"/>
<dbReference type="GO" id="GO:0003700">
    <property type="term" value="F:DNA-binding transcription factor activity"/>
    <property type="evidence" value="ECO:0007669"/>
    <property type="project" value="InterPro"/>
</dbReference>
<dbReference type="InterPro" id="IPR047057">
    <property type="entry name" value="MerR_fam"/>
</dbReference>